<reference evidence="2" key="1">
    <citation type="journal article" date="2023" name="Nat. Plants">
        <title>Single-cell RNA sequencing provides a high-resolution roadmap for understanding the multicellular compartmentation of specialized metabolism.</title>
        <authorList>
            <person name="Sun S."/>
            <person name="Shen X."/>
            <person name="Li Y."/>
            <person name="Li Y."/>
            <person name="Wang S."/>
            <person name="Li R."/>
            <person name="Zhang H."/>
            <person name="Shen G."/>
            <person name="Guo B."/>
            <person name="Wei J."/>
            <person name="Xu J."/>
            <person name="St-Pierre B."/>
            <person name="Chen S."/>
            <person name="Sun C."/>
        </authorList>
    </citation>
    <scope>NUCLEOTIDE SEQUENCE [LARGE SCALE GENOMIC DNA]</scope>
</reference>
<keyword evidence="2" id="KW-1185">Reference proteome</keyword>
<organism evidence="1 2">
    <name type="scientific">Catharanthus roseus</name>
    <name type="common">Madagascar periwinkle</name>
    <name type="synonym">Vinca rosea</name>
    <dbReference type="NCBI Taxonomy" id="4058"/>
    <lineage>
        <taxon>Eukaryota</taxon>
        <taxon>Viridiplantae</taxon>
        <taxon>Streptophyta</taxon>
        <taxon>Embryophyta</taxon>
        <taxon>Tracheophyta</taxon>
        <taxon>Spermatophyta</taxon>
        <taxon>Magnoliopsida</taxon>
        <taxon>eudicotyledons</taxon>
        <taxon>Gunneridae</taxon>
        <taxon>Pentapetalae</taxon>
        <taxon>asterids</taxon>
        <taxon>lamiids</taxon>
        <taxon>Gentianales</taxon>
        <taxon>Apocynaceae</taxon>
        <taxon>Rauvolfioideae</taxon>
        <taxon>Vinceae</taxon>
        <taxon>Catharanthinae</taxon>
        <taxon>Catharanthus</taxon>
    </lineage>
</organism>
<sequence>MLLQYNLRKLVSPLKSYNASTLCTSNPERNLVLGLMFENGLLESMQHETVVTCTDVLQDIILVRETAKTRDNWIRWSKKQKRKCKSNMIRLDDLGGLDGVLLHCFIDQHQPILSKALVMKI</sequence>
<evidence type="ECO:0000313" key="1">
    <source>
        <dbReference type="EMBL" id="KAI5656174.1"/>
    </source>
</evidence>
<comment type="caution">
    <text evidence="1">The sequence shown here is derived from an EMBL/GenBank/DDBJ whole genome shotgun (WGS) entry which is preliminary data.</text>
</comment>
<gene>
    <name evidence="1" type="ORF">M9H77_24967</name>
</gene>
<protein>
    <submittedName>
        <fullName evidence="1">Uncharacterized protein</fullName>
    </submittedName>
</protein>
<name>A0ACC0A7L1_CATRO</name>
<dbReference type="EMBL" id="CM044706">
    <property type="protein sequence ID" value="KAI5656174.1"/>
    <property type="molecule type" value="Genomic_DNA"/>
</dbReference>
<evidence type="ECO:0000313" key="2">
    <source>
        <dbReference type="Proteomes" id="UP001060085"/>
    </source>
</evidence>
<dbReference type="Proteomes" id="UP001060085">
    <property type="component" value="Linkage Group LG06"/>
</dbReference>
<accession>A0ACC0A7L1</accession>
<proteinExistence type="predicted"/>